<dbReference type="OrthoDB" id="514320at2"/>
<organism evidence="5 6">
    <name type="scientific">Actinotalea fermentans</name>
    <dbReference type="NCBI Taxonomy" id="43671"/>
    <lineage>
        <taxon>Bacteria</taxon>
        <taxon>Bacillati</taxon>
        <taxon>Actinomycetota</taxon>
        <taxon>Actinomycetes</taxon>
        <taxon>Micrococcales</taxon>
        <taxon>Cellulomonadaceae</taxon>
        <taxon>Actinotalea</taxon>
    </lineage>
</organism>
<dbReference type="SMART" id="SM00701">
    <property type="entry name" value="PGRP"/>
    <property type="match status" value="1"/>
</dbReference>
<feature type="compositionally biased region" description="Low complexity" evidence="2">
    <location>
        <begin position="23"/>
        <end position="47"/>
    </location>
</feature>
<feature type="signal peptide" evidence="3">
    <location>
        <begin position="1"/>
        <end position="23"/>
    </location>
</feature>
<dbReference type="InterPro" id="IPR036505">
    <property type="entry name" value="Amidase/PGRP_sf"/>
</dbReference>
<dbReference type="InterPro" id="IPR002502">
    <property type="entry name" value="Amidase_domain"/>
</dbReference>
<dbReference type="EMBL" id="BJYK01000001">
    <property type="protein sequence ID" value="GEN78270.1"/>
    <property type="molecule type" value="Genomic_DNA"/>
</dbReference>
<dbReference type="RefSeq" id="WP_146818895.1">
    <property type="nucleotide sequence ID" value="NZ_BJYK01000001.1"/>
</dbReference>
<proteinExistence type="inferred from homology"/>
<feature type="chain" id="PRO_5038918262" description="Peptidoglycan recognition protein family domain-containing protein" evidence="3">
    <location>
        <begin position="24"/>
        <end position="749"/>
    </location>
</feature>
<feature type="region of interest" description="Disordered" evidence="2">
    <location>
        <begin position="23"/>
        <end position="49"/>
    </location>
</feature>
<dbReference type="InterPro" id="IPR006619">
    <property type="entry name" value="PGRP_domain_met/bac"/>
</dbReference>
<feature type="domain" description="Peptidoglycan recognition protein family" evidence="4">
    <location>
        <begin position="235"/>
        <end position="388"/>
    </location>
</feature>
<dbReference type="PANTHER" id="PTHR11022">
    <property type="entry name" value="PEPTIDOGLYCAN RECOGNITION PROTEIN"/>
    <property type="match status" value="1"/>
</dbReference>
<comment type="caution">
    <text evidence="5">The sequence shown here is derived from an EMBL/GenBank/DDBJ whole genome shotgun (WGS) entry which is preliminary data.</text>
</comment>
<dbReference type="Pfam" id="PF01510">
    <property type="entry name" value="Amidase_2"/>
    <property type="match status" value="1"/>
</dbReference>
<accession>A0A511YSU4</accession>
<evidence type="ECO:0000259" key="4">
    <source>
        <dbReference type="SMART" id="SM00701"/>
    </source>
</evidence>
<evidence type="ECO:0000256" key="1">
    <source>
        <dbReference type="ARBA" id="ARBA00007553"/>
    </source>
</evidence>
<dbReference type="InterPro" id="IPR015510">
    <property type="entry name" value="PGRP"/>
</dbReference>
<evidence type="ECO:0000256" key="2">
    <source>
        <dbReference type="SAM" id="MobiDB-lite"/>
    </source>
</evidence>
<dbReference type="GO" id="GO:0008270">
    <property type="term" value="F:zinc ion binding"/>
    <property type="evidence" value="ECO:0007669"/>
    <property type="project" value="InterPro"/>
</dbReference>
<sequence>MRQTRVLLAAAVAVMLTAPVASASASAAPSAPTTGGPTPRASAAALGSDGGDGLSVVELDLPSVDRASVDALPESAPMPDEGGTPLAAAAAPVGSPDVLSAELDTAPFSVLGVTWQADPALTGVVIRYRVRQAGEWTDWAAVSASDVAPDADSTEGRSTGARDGIDPIVAVDADGVQIWADAATGVVAGLTAVLIDPGDDPPSLDAAASVSPSSGAELTAGGSGASVAGLGMAQPSIISRAGWGADESLRPCEPDYSSGFAAAAVHHTASTNSYGPDDVPGLIRGFYAYHTRPESAGGRGWCDIGYNFLVDKFGRIFEGRAGGIDRSVIGVHTGGFNSRTIGVAAIGDYSQAAAPAAMIEGLSQVIAWTFTVHRIFAGQSVSLVSGGGASKYPEGTVVQFPTVYGHRDAQLTACPGQALYDALPAIRARVAQLANATVSWSPYGNWESTRVDGRQVSLKGWLHDPDTTAPIQVAVEVNGVTTTALADGARPDVDAAVPTAGPRHGFQVTVNTTRDRNVVCLRSRNVGLGADVNHGCRVVTTRSSAPPTGRIEQISGSTGQVLVSGWAYDPDTTDPIDLRIDVGGVAHVVTADGSRPDVGAAFGKGDRHGFVASLPAAVGAQRVCVYATNVPGTELQLLECRVVDVVNRAPSGRVDELTVTNQGVTVRGWALDPDTTASIEVHAYVDGGGRRFVADLPRPDVGRAFGLGDNHGFQFDVPMTPGRHQLCLYALNSPAGYNPAFHCQTVQVG</sequence>
<name>A0A511YSU4_9CELL</name>
<dbReference type="Gene3D" id="3.40.80.10">
    <property type="entry name" value="Peptidoglycan recognition protein-like"/>
    <property type="match status" value="1"/>
</dbReference>
<reference evidence="5 6" key="1">
    <citation type="submission" date="2019-07" db="EMBL/GenBank/DDBJ databases">
        <title>Whole genome shotgun sequence of Actinotalea fermentans NBRC 105374.</title>
        <authorList>
            <person name="Hosoyama A."/>
            <person name="Uohara A."/>
            <person name="Ohji S."/>
            <person name="Ichikawa N."/>
        </authorList>
    </citation>
    <scope>NUCLEOTIDE SEQUENCE [LARGE SCALE GENOMIC DNA]</scope>
    <source>
        <strain evidence="5 6">NBRC 105374</strain>
    </source>
</reference>
<comment type="similarity">
    <text evidence="1">Belongs to the N-acetylmuramoyl-L-alanine amidase 2 family.</text>
</comment>
<keyword evidence="6" id="KW-1185">Reference proteome</keyword>
<dbReference type="GO" id="GO:0008745">
    <property type="term" value="F:N-acetylmuramoyl-L-alanine amidase activity"/>
    <property type="evidence" value="ECO:0007669"/>
    <property type="project" value="InterPro"/>
</dbReference>
<dbReference type="AlphaFoldDB" id="A0A511YSU4"/>
<gene>
    <name evidence="5" type="ORF">AFE02nite_00040</name>
</gene>
<keyword evidence="3" id="KW-0732">Signal</keyword>
<dbReference type="Proteomes" id="UP000321484">
    <property type="component" value="Unassembled WGS sequence"/>
</dbReference>
<dbReference type="SUPFAM" id="SSF55846">
    <property type="entry name" value="N-acetylmuramoyl-L-alanine amidase-like"/>
    <property type="match status" value="1"/>
</dbReference>
<evidence type="ECO:0000313" key="6">
    <source>
        <dbReference type="Proteomes" id="UP000321484"/>
    </source>
</evidence>
<dbReference type="GO" id="GO:0009253">
    <property type="term" value="P:peptidoglycan catabolic process"/>
    <property type="evidence" value="ECO:0007669"/>
    <property type="project" value="InterPro"/>
</dbReference>
<evidence type="ECO:0000256" key="3">
    <source>
        <dbReference type="SAM" id="SignalP"/>
    </source>
</evidence>
<protein>
    <recommendedName>
        <fullName evidence="4">Peptidoglycan recognition protein family domain-containing protein</fullName>
    </recommendedName>
</protein>
<dbReference type="CDD" id="cd06583">
    <property type="entry name" value="PGRP"/>
    <property type="match status" value="1"/>
</dbReference>
<evidence type="ECO:0000313" key="5">
    <source>
        <dbReference type="EMBL" id="GEN78270.1"/>
    </source>
</evidence>
<dbReference type="PANTHER" id="PTHR11022:SF41">
    <property type="entry name" value="PEPTIDOGLYCAN-RECOGNITION PROTEIN LC-RELATED"/>
    <property type="match status" value="1"/>
</dbReference>